<evidence type="ECO:0000313" key="2">
    <source>
        <dbReference type="EMBL" id="TQQ83468.1"/>
    </source>
</evidence>
<dbReference type="OrthoDB" id="194677at2157"/>
<dbReference type="GO" id="GO:0016747">
    <property type="term" value="F:acyltransferase activity, transferring groups other than amino-acyl groups"/>
    <property type="evidence" value="ECO:0007669"/>
    <property type="project" value="InterPro"/>
</dbReference>
<dbReference type="PROSITE" id="PS51186">
    <property type="entry name" value="GNAT"/>
    <property type="match status" value="1"/>
</dbReference>
<keyword evidence="3" id="KW-1185">Reference proteome</keyword>
<name>A0A8J8TCF2_9EURY</name>
<feature type="domain" description="N-acetyltransferase" evidence="1">
    <location>
        <begin position="5"/>
        <end position="147"/>
    </location>
</feature>
<dbReference type="SUPFAM" id="SSF55729">
    <property type="entry name" value="Acyl-CoA N-acyltransferases (Nat)"/>
    <property type="match status" value="1"/>
</dbReference>
<gene>
    <name evidence="2" type="ORF">EGH24_01350</name>
</gene>
<dbReference type="EMBL" id="RKLU01000001">
    <property type="protein sequence ID" value="TQQ83468.1"/>
    <property type="molecule type" value="Genomic_DNA"/>
</dbReference>
<dbReference type="Gene3D" id="3.40.630.30">
    <property type="match status" value="1"/>
</dbReference>
<protein>
    <submittedName>
        <fullName evidence="2">GNAT family N-acetyltransferase</fullName>
    </submittedName>
</protein>
<dbReference type="RefSeq" id="WP_142978374.1">
    <property type="nucleotide sequence ID" value="NZ_RKLU01000001.1"/>
</dbReference>
<reference evidence="2" key="1">
    <citation type="submission" date="2019-02" db="EMBL/GenBank/DDBJ databases">
        <title>Halonotius sp. a new haloarchaeum isolated from saline soil.</title>
        <authorList>
            <person name="Duran-Viseras A."/>
            <person name="Sanchez-Porro C."/>
            <person name="Ventosa A."/>
        </authorList>
    </citation>
    <scope>NUCLEOTIDE SEQUENCE</scope>
    <source>
        <strain evidence="2">F15B</strain>
    </source>
</reference>
<organism evidence="2 3">
    <name type="scientific">Halonotius terrestris</name>
    <dbReference type="NCBI Taxonomy" id="2487750"/>
    <lineage>
        <taxon>Archaea</taxon>
        <taxon>Methanobacteriati</taxon>
        <taxon>Methanobacteriota</taxon>
        <taxon>Stenosarchaea group</taxon>
        <taxon>Halobacteria</taxon>
        <taxon>Halobacteriales</taxon>
        <taxon>Haloferacaceae</taxon>
        <taxon>Halonotius</taxon>
    </lineage>
</organism>
<dbReference type="Pfam" id="PF00583">
    <property type="entry name" value="Acetyltransf_1"/>
    <property type="match status" value="1"/>
</dbReference>
<accession>A0A8J8TCF2</accession>
<comment type="caution">
    <text evidence="2">The sequence shown here is derived from an EMBL/GenBank/DDBJ whole genome shotgun (WGS) entry which is preliminary data.</text>
</comment>
<dbReference type="Proteomes" id="UP000705823">
    <property type="component" value="Unassembled WGS sequence"/>
</dbReference>
<dbReference type="InterPro" id="IPR000182">
    <property type="entry name" value="GNAT_dom"/>
</dbReference>
<dbReference type="InterPro" id="IPR016181">
    <property type="entry name" value="Acyl_CoA_acyltransferase"/>
</dbReference>
<proteinExistence type="predicted"/>
<dbReference type="AlphaFoldDB" id="A0A8J8TCF2"/>
<evidence type="ECO:0000313" key="3">
    <source>
        <dbReference type="Proteomes" id="UP000705823"/>
    </source>
</evidence>
<sequence>MASEVTIRPADPDDRLAVARLFDAAMLETDDDRLRRQLRETDGFVLLATIDTTPVGAIALDASAAIDSKPAGGDADPVRITAIAVRRRRRDRGIGRRLVAAAAERVALHPLTAVFDEGVRPFYLACGFEIEPHDGRLWGIRRPDATA</sequence>
<evidence type="ECO:0000259" key="1">
    <source>
        <dbReference type="PROSITE" id="PS51186"/>
    </source>
</evidence>